<dbReference type="GO" id="GO:0005886">
    <property type="term" value="C:plasma membrane"/>
    <property type="evidence" value="ECO:0007669"/>
    <property type="project" value="UniProtKB-SubCell"/>
</dbReference>
<organism evidence="10 11">
    <name type="scientific">Clostridium disporicum</name>
    <dbReference type="NCBI Taxonomy" id="84024"/>
    <lineage>
        <taxon>Bacteria</taxon>
        <taxon>Bacillati</taxon>
        <taxon>Bacillota</taxon>
        <taxon>Clostridia</taxon>
        <taxon>Eubacteriales</taxon>
        <taxon>Clostridiaceae</taxon>
        <taxon>Clostridium</taxon>
    </lineage>
</organism>
<feature type="transmembrane region" description="Helical" evidence="7">
    <location>
        <begin position="20"/>
        <end position="40"/>
    </location>
</feature>
<evidence type="ECO:0000259" key="8">
    <source>
        <dbReference type="Pfam" id="PF02706"/>
    </source>
</evidence>
<keyword evidence="3" id="KW-1003">Cell membrane</keyword>
<evidence type="ECO:0000259" key="9">
    <source>
        <dbReference type="Pfam" id="PF13807"/>
    </source>
</evidence>
<dbReference type="Pfam" id="PF02706">
    <property type="entry name" value="Wzz"/>
    <property type="match status" value="1"/>
</dbReference>
<dbReference type="Pfam" id="PF13807">
    <property type="entry name" value="GNVR"/>
    <property type="match status" value="1"/>
</dbReference>
<sequence length="223" mass="24969">MGELKLGKIINALKSNFRLILISTLSVTLVSSIVTFFFVLPKYEASSKVYIGKEKFKNVSTTYSNDEVTMYQKLIKTYAEIAKTKNLMAKAIKNVGEDITVAEALRKVQVVPIADTQILQFKYVSSSREESYNMIYGLTEEFMKLSKSLYPNGNVHIIEQPKVPQGTVSPNKTMNIAIGAILGIMLGVGIVILKEYMNNSFNDKEEIEEFLQVSCLGVIPNFE</sequence>
<evidence type="ECO:0000256" key="6">
    <source>
        <dbReference type="ARBA" id="ARBA00023136"/>
    </source>
</evidence>
<accession>A0A174M0C9</accession>
<dbReference type="PANTHER" id="PTHR32309:SF13">
    <property type="entry name" value="FERRIC ENTEROBACTIN TRANSPORT PROTEIN FEPE"/>
    <property type="match status" value="1"/>
</dbReference>
<evidence type="ECO:0000256" key="4">
    <source>
        <dbReference type="ARBA" id="ARBA00022692"/>
    </source>
</evidence>
<evidence type="ECO:0000256" key="7">
    <source>
        <dbReference type="SAM" id="Phobius"/>
    </source>
</evidence>
<evidence type="ECO:0000313" key="10">
    <source>
        <dbReference type="EMBL" id="CUP27445.1"/>
    </source>
</evidence>
<dbReference type="InterPro" id="IPR003856">
    <property type="entry name" value="LPS_length_determ_N"/>
</dbReference>
<protein>
    <submittedName>
        <fullName evidence="10">Chain length determinant protein</fullName>
    </submittedName>
</protein>
<reference evidence="10 11" key="1">
    <citation type="submission" date="2015-09" db="EMBL/GenBank/DDBJ databases">
        <authorList>
            <consortium name="Pathogen Informatics"/>
        </authorList>
    </citation>
    <scope>NUCLEOTIDE SEQUENCE [LARGE SCALE GENOMIC DNA]</scope>
    <source>
        <strain evidence="10 11">2789STDY5834856</strain>
    </source>
</reference>
<feature type="domain" description="Tyrosine-protein kinase G-rich" evidence="9">
    <location>
        <begin position="152"/>
        <end position="195"/>
    </location>
</feature>
<evidence type="ECO:0000256" key="5">
    <source>
        <dbReference type="ARBA" id="ARBA00022989"/>
    </source>
</evidence>
<evidence type="ECO:0000256" key="2">
    <source>
        <dbReference type="ARBA" id="ARBA00006683"/>
    </source>
</evidence>
<dbReference type="Proteomes" id="UP000095594">
    <property type="component" value="Unassembled WGS sequence"/>
</dbReference>
<comment type="subcellular location">
    <subcellularLocation>
        <location evidence="1">Cell membrane</location>
        <topology evidence="1">Multi-pass membrane protein</topology>
    </subcellularLocation>
</comment>
<dbReference type="GO" id="GO:0004713">
    <property type="term" value="F:protein tyrosine kinase activity"/>
    <property type="evidence" value="ECO:0007669"/>
    <property type="project" value="TreeGrafter"/>
</dbReference>
<dbReference type="EMBL" id="CYZX01000043">
    <property type="protein sequence ID" value="CUP27445.1"/>
    <property type="molecule type" value="Genomic_DNA"/>
</dbReference>
<dbReference type="InterPro" id="IPR032807">
    <property type="entry name" value="GNVR"/>
</dbReference>
<dbReference type="InterPro" id="IPR050445">
    <property type="entry name" value="Bact_polysacc_biosynth/exp"/>
</dbReference>
<evidence type="ECO:0000256" key="3">
    <source>
        <dbReference type="ARBA" id="ARBA00022475"/>
    </source>
</evidence>
<evidence type="ECO:0000313" key="11">
    <source>
        <dbReference type="Proteomes" id="UP000095594"/>
    </source>
</evidence>
<keyword evidence="4 7" id="KW-0812">Transmembrane</keyword>
<keyword evidence="5 7" id="KW-1133">Transmembrane helix</keyword>
<keyword evidence="6 7" id="KW-0472">Membrane</keyword>
<proteinExistence type="inferred from homology"/>
<dbReference type="AlphaFoldDB" id="A0A174M0C9"/>
<feature type="domain" description="Polysaccharide chain length determinant N-terminal" evidence="8">
    <location>
        <begin position="3"/>
        <end position="94"/>
    </location>
</feature>
<dbReference type="PANTHER" id="PTHR32309">
    <property type="entry name" value="TYROSINE-PROTEIN KINASE"/>
    <property type="match status" value="1"/>
</dbReference>
<evidence type="ECO:0000256" key="1">
    <source>
        <dbReference type="ARBA" id="ARBA00004651"/>
    </source>
</evidence>
<name>A0A174M0C9_9CLOT</name>
<comment type="similarity">
    <text evidence="2">Belongs to the CpsC/CapA family.</text>
</comment>
<feature type="transmembrane region" description="Helical" evidence="7">
    <location>
        <begin position="174"/>
        <end position="193"/>
    </location>
</feature>
<gene>
    <name evidence="10" type="primary">cap8A_6</name>
    <name evidence="10" type="ORF">ERS852471_03312</name>
</gene>